<name>A0A3L6T5Z7_PANMI</name>
<dbReference type="InterPro" id="IPR005177">
    <property type="entry name" value="Kinase-pyrophosphorylase"/>
</dbReference>
<gene>
    <name evidence="7" type="ORF">C2845_PM03G08990</name>
</gene>
<reference evidence="8" key="1">
    <citation type="journal article" date="2019" name="Nat. Commun.">
        <title>The genome of broomcorn millet.</title>
        <authorList>
            <person name="Zou C."/>
            <person name="Miki D."/>
            <person name="Li D."/>
            <person name="Tang Q."/>
            <person name="Xiao L."/>
            <person name="Rajput S."/>
            <person name="Deng P."/>
            <person name="Jia W."/>
            <person name="Huang R."/>
            <person name="Zhang M."/>
            <person name="Sun Y."/>
            <person name="Hu J."/>
            <person name="Fu X."/>
            <person name="Schnable P.S."/>
            <person name="Li F."/>
            <person name="Zhang H."/>
            <person name="Feng B."/>
            <person name="Zhu X."/>
            <person name="Liu R."/>
            <person name="Schnable J.C."/>
            <person name="Zhu J.-K."/>
            <person name="Zhang H."/>
        </authorList>
    </citation>
    <scope>NUCLEOTIDE SEQUENCE [LARGE SCALE GENOMIC DNA]</scope>
</reference>
<feature type="region of interest" description="Disordered" evidence="5">
    <location>
        <begin position="1"/>
        <end position="74"/>
    </location>
</feature>
<evidence type="ECO:0000313" key="8">
    <source>
        <dbReference type="Proteomes" id="UP000275267"/>
    </source>
</evidence>
<sequence>MIGGAKPLAAPLLGATPPAGRRLAPASCAPDPSPALATAAAQSPGQSDRAPPPRPPDEPAASPTALRSTSQLSRWSRARALRSGRRLGLDRAAVSSAPAVTRPPPTPTPTPPLVPVGAAAAEDDDDDLCVAERDAVAGKAIYMVSDGTGWTAEHSVNAALGQFEHCLVDSQCAVSTHLFSGIDDMDRLLEDKIFGLTINPVILQAIRKTRAKTLGFDGYTSNYAEMAHVRQELDHANQLFAQNPMWPVIGVTGKAIEETAAVVVRVHHDRKQKCSMPRISKRCQEDEEHEVKPASAQTVQKATLSAFQSKPVAPPWQPSGRCLTLSLGSRVWERLRRDWGRTFCIRLDLQGCFHTYPDVGRPFQNLQEADEAINLYLEGCRDPKMCVEEEGAGFSIERAVRQSLYWPDGTIRKRTKSYIAKKSHNRRFLIAQALVDKYNEDYNLLKDDAHKLKDVLNCPSIYENRSLYYHLNFTTSEGASPNICSMDNLIFAEVKRQHCYGCTNRGHADMKHPDSSVEYMVTWMWACHVTALQSGVTLGDGVKYVKRKEAVLRRQYEGLDQERVIKRLMTLPPGVTIVDD</sequence>
<keyword evidence="1" id="KW-0723">Serine/threonine-protein kinase</keyword>
<keyword evidence="8" id="KW-1185">Reference proteome</keyword>
<evidence type="ECO:0000256" key="1">
    <source>
        <dbReference type="ARBA" id="ARBA00022527"/>
    </source>
</evidence>
<dbReference type="PANTHER" id="PTHR31756:SF3">
    <property type="entry name" value="PYRUVATE, PHOSPHATE DIKINASE REGULATORY PROTEIN 1, CHLOROPLASTIC"/>
    <property type="match status" value="1"/>
</dbReference>
<dbReference type="Pfam" id="PF03618">
    <property type="entry name" value="Kinase-PPPase"/>
    <property type="match status" value="1"/>
</dbReference>
<dbReference type="Pfam" id="PF12274">
    <property type="entry name" value="DUF3615"/>
    <property type="match status" value="1"/>
</dbReference>
<comment type="caution">
    <text evidence="7">The sequence shown here is derived from an EMBL/GenBank/DDBJ whole genome shotgun (WGS) entry which is preliminary data.</text>
</comment>
<evidence type="ECO:0000259" key="6">
    <source>
        <dbReference type="Pfam" id="PF12274"/>
    </source>
</evidence>
<evidence type="ECO:0000256" key="4">
    <source>
        <dbReference type="ARBA" id="ARBA00022777"/>
    </source>
</evidence>
<evidence type="ECO:0000256" key="5">
    <source>
        <dbReference type="SAM" id="MobiDB-lite"/>
    </source>
</evidence>
<evidence type="ECO:0000313" key="7">
    <source>
        <dbReference type="EMBL" id="RLN33614.1"/>
    </source>
</evidence>
<organism evidence="7 8">
    <name type="scientific">Panicum miliaceum</name>
    <name type="common">Proso millet</name>
    <name type="synonym">Broomcorn millet</name>
    <dbReference type="NCBI Taxonomy" id="4540"/>
    <lineage>
        <taxon>Eukaryota</taxon>
        <taxon>Viridiplantae</taxon>
        <taxon>Streptophyta</taxon>
        <taxon>Embryophyta</taxon>
        <taxon>Tracheophyta</taxon>
        <taxon>Spermatophyta</taxon>
        <taxon>Magnoliopsida</taxon>
        <taxon>Liliopsida</taxon>
        <taxon>Poales</taxon>
        <taxon>Poaceae</taxon>
        <taxon>PACMAD clade</taxon>
        <taxon>Panicoideae</taxon>
        <taxon>Panicodae</taxon>
        <taxon>Paniceae</taxon>
        <taxon>Panicinae</taxon>
        <taxon>Panicum</taxon>
        <taxon>Panicum sect. Panicum</taxon>
    </lineage>
</organism>
<dbReference type="GO" id="GO:0005524">
    <property type="term" value="F:ATP binding"/>
    <property type="evidence" value="ECO:0007669"/>
    <property type="project" value="InterPro"/>
</dbReference>
<feature type="compositionally biased region" description="Pro residues" evidence="5">
    <location>
        <begin position="101"/>
        <end position="112"/>
    </location>
</feature>
<keyword evidence="4" id="KW-0418">Kinase</keyword>
<protein>
    <recommendedName>
        <fullName evidence="6">DUF3615 domain-containing protein</fullName>
    </recommendedName>
</protein>
<evidence type="ECO:0000256" key="2">
    <source>
        <dbReference type="ARBA" id="ARBA00022679"/>
    </source>
</evidence>
<feature type="domain" description="DUF3615" evidence="6">
    <location>
        <begin position="431"/>
        <end position="499"/>
    </location>
</feature>
<dbReference type="PANTHER" id="PTHR31756">
    <property type="entry name" value="PYRUVATE, PHOSPHATE DIKINASE REGULATORY PROTEIN 1, CHLOROPLASTIC"/>
    <property type="match status" value="1"/>
</dbReference>
<feature type="compositionally biased region" description="Low complexity" evidence="5">
    <location>
        <begin position="1"/>
        <end position="37"/>
    </location>
</feature>
<accession>A0A3L6T5Z7</accession>
<keyword evidence="3" id="KW-0547">Nucleotide-binding</keyword>
<dbReference type="AlphaFoldDB" id="A0A3L6T5Z7"/>
<evidence type="ECO:0000256" key="3">
    <source>
        <dbReference type="ARBA" id="ARBA00022741"/>
    </source>
</evidence>
<dbReference type="Proteomes" id="UP000275267">
    <property type="component" value="Unassembled WGS sequence"/>
</dbReference>
<dbReference type="InterPro" id="IPR022059">
    <property type="entry name" value="DUF3615"/>
</dbReference>
<dbReference type="OrthoDB" id="687911at2759"/>
<feature type="compositionally biased region" description="Low complexity" evidence="5">
    <location>
        <begin position="90"/>
        <end position="100"/>
    </location>
</feature>
<feature type="region of interest" description="Disordered" evidence="5">
    <location>
        <begin position="86"/>
        <end position="112"/>
    </location>
</feature>
<dbReference type="EMBL" id="PQIB02000002">
    <property type="protein sequence ID" value="RLN33614.1"/>
    <property type="molecule type" value="Genomic_DNA"/>
</dbReference>
<proteinExistence type="predicted"/>
<keyword evidence="2" id="KW-0808">Transferase</keyword>
<dbReference type="GO" id="GO:0004674">
    <property type="term" value="F:protein serine/threonine kinase activity"/>
    <property type="evidence" value="ECO:0007669"/>
    <property type="project" value="UniProtKB-KW"/>
</dbReference>
<dbReference type="STRING" id="4540.A0A3L6T5Z7"/>